<keyword evidence="3" id="KW-1185">Reference proteome</keyword>
<dbReference type="GO" id="GO:0005506">
    <property type="term" value="F:iron ion binding"/>
    <property type="evidence" value="ECO:0007669"/>
    <property type="project" value="TreeGrafter"/>
</dbReference>
<organism evidence="2 3">
    <name type="scientific">Sulfurimicrobium lacus</name>
    <dbReference type="NCBI Taxonomy" id="2715678"/>
    <lineage>
        <taxon>Bacteria</taxon>
        <taxon>Pseudomonadati</taxon>
        <taxon>Pseudomonadota</taxon>
        <taxon>Betaproteobacteria</taxon>
        <taxon>Nitrosomonadales</taxon>
        <taxon>Sulfuricellaceae</taxon>
        <taxon>Sulfurimicrobium</taxon>
    </lineage>
</organism>
<accession>A0A6F8V8E0</accession>
<dbReference type="EMBL" id="AP022853">
    <property type="protein sequence ID" value="BCB26103.1"/>
    <property type="molecule type" value="Genomic_DNA"/>
</dbReference>
<proteinExistence type="predicted"/>
<dbReference type="InterPro" id="IPR000361">
    <property type="entry name" value="ATAP_core_dom"/>
</dbReference>
<sequence length="128" mass="13706">MDLTITTKAGNFMRRMVRFGHAGGNAGFRLVVSPGGCSGLSSEFTIEANPQFGDYVLEQDDLKVFLPQSSRELLEGYTIDFADTMMETGLKFFNPNARGVCGCGTSAPGENDPTVATVNIASIARRSS</sequence>
<dbReference type="KEGG" id="slac:SKTS_09890"/>
<evidence type="ECO:0000259" key="1">
    <source>
        <dbReference type="Pfam" id="PF01521"/>
    </source>
</evidence>
<dbReference type="GO" id="GO:0051539">
    <property type="term" value="F:4 iron, 4 sulfur cluster binding"/>
    <property type="evidence" value="ECO:0007669"/>
    <property type="project" value="TreeGrafter"/>
</dbReference>
<dbReference type="InterPro" id="IPR016092">
    <property type="entry name" value="ATAP"/>
</dbReference>
<dbReference type="GO" id="GO:0051537">
    <property type="term" value="F:2 iron, 2 sulfur cluster binding"/>
    <property type="evidence" value="ECO:0007669"/>
    <property type="project" value="TreeGrafter"/>
</dbReference>
<dbReference type="AlphaFoldDB" id="A0A6F8V8E0"/>
<name>A0A6F8V8E0_9PROT</name>
<dbReference type="RefSeq" id="WP_173061227.1">
    <property type="nucleotide sequence ID" value="NZ_AP022853.1"/>
</dbReference>
<dbReference type="Gene3D" id="2.60.300.12">
    <property type="entry name" value="HesB-like domain"/>
    <property type="match status" value="1"/>
</dbReference>
<reference evidence="3" key="1">
    <citation type="submission" date="2020-03" db="EMBL/GenBank/DDBJ databases">
        <title>Complete genome sequence of sulfur-oxidizing bacterium skT11.</title>
        <authorList>
            <person name="Kanda M."/>
            <person name="Kojima H."/>
            <person name="Fukui M."/>
        </authorList>
    </citation>
    <scope>NUCLEOTIDE SEQUENCE [LARGE SCALE GENOMIC DNA]</scope>
    <source>
        <strain evidence="3">skT11</strain>
    </source>
</reference>
<evidence type="ECO:0000313" key="2">
    <source>
        <dbReference type="EMBL" id="BCB26103.1"/>
    </source>
</evidence>
<protein>
    <recommendedName>
        <fullName evidence="1">Core domain-containing protein</fullName>
    </recommendedName>
</protein>
<dbReference type="Proteomes" id="UP000502260">
    <property type="component" value="Chromosome"/>
</dbReference>
<dbReference type="PANTHER" id="PTHR43011">
    <property type="entry name" value="IRON-SULFUR CLUSTER ASSEMBLY 2 HOMOLOG, MITOCHONDRIAL"/>
    <property type="match status" value="1"/>
</dbReference>
<feature type="domain" description="Core" evidence="1">
    <location>
        <begin position="1"/>
        <end position="104"/>
    </location>
</feature>
<dbReference type="PANTHER" id="PTHR43011:SF1">
    <property type="entry name" value="IRON-SULFUR CLUSTER ASSEMBLY 2 HOMOLOG, MITOCHONDRIAL"/>
    <property type="match status" value="1"/>
</dbReference>
<dbReference type="NCBIfam" id="TIGR00049">
    <property type="entry name" value="iron-sulfur cluster assembly accessory protein"/>
    <property type="match status" value="1"/>
</dbReference>
<dbReference type="GO" id="GO:0016226">
    <property type="term" value="P:iron-sulfur cluster assembly"/>
    <property type="evidence" value="ECO:0007669"/>
    <property type="project" value="InterPro"/>
</dbReference>
<dbReference type="InterPro" id="IPR035903">
    <property type="entry name" value="HesB-like_dom_sf"/>
</dbReference>
<dbReference type="SUPFAM" id="SSF89360">
    <property type="entry name" value="HesB-like domain"/>
    <property type="match status" value="1"/>
</dbReference>
<dbReference type="Pfam" id="PF01521">
    <property type="entry name" value="Fe-S_biosyn"/>
    <property type="match status" value="1"/>
</dbReference>
<evidence type="ECO:0000313" key="3">
    <source>
        <dbReference type="Proteomes" id="UP000502260"/>
    </source>
</evidence>
<gene>
    <name evidence="2" type="ORF">SKTS_09890</name>
</gene>